<feature type="domain" description="Glucosamine/galactosamine-6-phosphate isomerase" evidence="1">
    <location>
        <begin position="16"/>
        <end position="227"/>
    </location>
</feature>
<dbReference type="EMBL" id="CP056597">
    <property type="protein sequence ID" value="QLY35946.1"/>
    <property type="molecule type" value="Genomic_DNA"/>
</dbReference>
<dbReference type="InterPro" id="IPR004547">
    <property type="entry name" value="Glucosamine6P_isomerase"/>
</dbReference>
<dbReference type="PANTHER" id="PTHR11280">
    <property type="entry name" value="GLUCOSAMINE-6-PHOSPHATE ISOMERASE"/>
    <property type="match status" value="1"/>
</dbReference>
<organism evidence="2 3">
    <name type="scientific">Citrobacter freundii</name>
    <dbReference type="NCBI Taxonomy" id="546"/>
    <lineage>
        <taxon>Bacteria</taxon>
        <taxon>Pseudomonadati</taxon>
        <taxon>Pseudomonadota</taxon>
        <taxon>Gammaproteobacteria</taxon>
        <taxon>Enterobacterales</taxon>
        <taxon>Enterobacteriaceae</taxon>
        <taxon>Citrobacter</taxon>
        <taxon>Citrobacter freundii complex</taxon>
    </lineage>
</organism>
<dbReference type="InterPro" id="IPR006148">
    <property type="entry name" value="Glc/Gal-6P_isomerase"/>
</dbReference>
<dbReference type="SUPFAM" id="SSF100950">
    <property type="entry name" value="NagB/RpiA/CoA transferase-like"/>
    <property type="match status" value="1"/>
</dbReference>
<dbReference type="Gene3D" id="3.40.50.1360">
    <property type="match status" value="1"/>
</dbReference>
<dbReference type="Proteomes" id="UP000512043">
    <property type="component" value="Chromosome"/>
</dbReference>
<evidence type="ECO:0000313" key="2">
    <source>
        <dbReference type="EMBL" id="QLY35946.1"/>
    </source>
</evidence>
<proteinExistence type="predicted"/>
<dbReference type="RefSeq" id="WP_181540487.1">
    <property type="nucleotide sequence ID" value="NZ_CP056333.1"/>
</dbReference>
<dbReference type="Pfam" id="PF01182">
    <property type="entry name" value="Glucosamine_iso"/>
    <property type="match status" value="1"/>
</dbReference>
<accession>A0ABD7AVQ9</accession>
<evidence type="ECO:0000259" key="1">
    <source>
        <dbReference type="Pfam" id="PF01182"/>
    </source>
</evidence>
<evidence type="ECO:0000313" key="3">
    <source>
        <dbReference type="Proteomes" id="UP000512043"/>
    </source>
</evidence>
<reference evidence="3" key="1">
    <citation type="submission" date="2020-06" db="EMBL/GenBank/DDBJ databases">
        <title>REHAB project genomes.</title>
        <authorList>
            <person name="Shaw L.P."/>
        </authorList>
    </citation>
    <scope>NUCLEOTIDE SEQUENCE [LARGE SCALE GENOMIC DNA]</scope>
    <source>
        <strain evidence="3">RHBSTW-00334</strain>
    </source>
</reference>
<dbReference type="CDD" id="cd01399">
    <property type="entry name" value="GlcN6P_deaminase"/>
    <property type="match status" value="1"/>
</dbReference>
<dbReference type="InterPro" id="IPR037171">
    <property type="entry name" value="NagB/RpiA_transferase-like"/>
</dbReference>
<name>A0ABD7AVQ9_CITFR</name>
<gene>
    <name evidence="2" type="ORF">HV164_05180</name>
</gene>
<dbReference type="AlphaFoldDB" id="A0ABD7AVQ9"/>
<sequence length="246" mass="27068">MNITILENKALLGVGAAQAGIIAIKDALDQKDHVAIILATGASQFQMLENLIKSDIDWSRVTIFHLDEYIGLSDDHPASFRRYLRERVIEKLPAVGQFVGVNGSAENIVEEIDRLNRLISAQEIDVCFAGIGENGHLAFNDPPADFTTTVPYLTVELDEACRRQQLGEKWFSCLEEVPTQAISMSINQIMLSRVLILSIPDTRKALAVKQALQGPVVNSVPASIVQRHPACQVFLDSESASLMTEQ</sequence>
<protein>
    <submittedName>
        <fullName evidence="2">Glucosamine-6-phosphate deaminase</fullName>
    </submittedName>
</protein>
<dbReference type="PANTHER" id="PTHR11280:SF6">
    <property type="entry name" value="GLUCOSAMINE-6-PHOSPHATE ISOMERASE NAGB"/>
    <property type="match status" value="1"/>
</dbReference>